<feature type="transmembrane region" description="Helical" evidence="9">
    <location>
        <begin position="96"/>
        <end position="118"/>
    </location>
</feature>
<dbReference type="GO" id="GO:0005886">
    <property type="term" value="C:plasma membrane"/>
    <property type="evidence" value="ECO:0007669"/>
    <property type="project" value="UniProtKB-SubCell"/>
</dbReference>
<name>A0A7I8VT70_9ANNE</name>
<keyword evidence="8 9" id="KW-0407">Ion channel</keyword>
<comment type="subcellular location">
    <subcellularLocation>
        <location evidence="1 9">Cell membrane</location>
        <topology evidence="1 9">Multi-pass membrane protein</topology>
    </subcellularLocation>
</comment>
<keyword evidence="6 9" id="KW-0406">Ion transport</keyword>
<evidence type="ECO:0000256" key="7">
    <source>
        <dbReference type="ARBA" id="ARBA00023136"/>
    </source>
</evidence>
<keyword evidence="4 9" id="KW-0812">Transmembrane</keyword>
<proteinExistence type="inferred from homology"/>
<dbReference type="PROSITE" id="PS51013">
    <property type="entry name" value="PANNEXIN"/>
    <property type="match status" value="1"/>
</dbReference>
<feature type="transmembrane region" description="Helical" evidence="9">
    <location>
        <begin position="249"/>
        <end position="271"/>
    </location>
</feature>
<dbReference type="GO" id="GO:0005921">
    <property type="term" value="C:gap junction"/>
    <property type="evidence" value="ECO:0007669"/>
    <property type="project" value="UniProtKB-UniRule"/>
</dbReference>
<evidence type="ECO:0000256" key="1">
    <source>
        <dbReference type="ARBA" id="ARBA00004651"/>
    </source>
</evidence>
<protein>
    <recommendedName>
        <fullName evidence="9">Innexin</fullName>
    </recommendedName>
</protein>
<evidence type="ECO:0000256" key="2">
    <source>
        <dbReference type="ARBA" id="ARBA00022448"/>
    </source>
</evidence>
<evidence type="ECO:0000313" key="10">
    <source>
        <dbReference type="EMBL" id="CAD5118734.1"/>
    </source>
</evidence>
<dbReference type="PANTHER" id="PTHR11893">
    <property type="entry name" value="INNEXIN"/>
    <property type="match status" value="1"/>
</dbReference>
<dbReference type="OrthoDB" id="5867527at2759"/>
<dbReference type="GO" id="GO:0034220">
    <property type="term" value="P:monoatomic ion transmembrane transport"/>
    <property type="evidence" value="ECO:0007669"/>
    <property type="project" value="UniProtKB-KW"/>
</dbReference>
<keyword evidence="5 9" id="KW-1133">Transmembrane helix</keyword>
<evidence type="ECO:0000256" key="5">
    <source>
        <dbReference type="ARBA" id="ARBA00022989"/>
    </source>
</evidence>
<comment type="similarity">
    <text evidence="9">Belongs to the pannexin family.</text>
</comment>
<dbReference type="InterPro" id="IPR000990">
    <property type="entry name" value="Innexin"/>
</dbReference>
<dbReference type="EMBL" id="CAJFCJ010000009">
    <property type="protein sequence ID" value="CAD5118734.1"/>
    <property type="molecule type" value="Genomic_DNA"/>
</dbReference>
<dbReference type="PANTHER" id="PTHR11893:SF36">
    <property type="entry name" value="INNEXIN-5"/>
    <property type="match status" value="1"/>
</dbReference>
<evidence type="ECO:0000256" key="8">
    <source>
        <dbReference type="ARBA" id="ARBA00023303"/>
    </source>
</evidence>
<evidence type="ECO:0000256" key="3">
    <source>
        <dbReference type="ARBA" id="ARBA00022475"/>
    </source>
</evidence>
<dbReference type="Proteomes" id="UP000549394">
    <property type="component" value="Unassembled WGS sequence"/>
</dbReference>
<dbReference type="Pfam" id="PF00876">
    <property type="entry name" value="Innexin"/>
    <property type="match status" value="1"/>
</dbReference>
<gene>
    <name evidence="9" type="primary">inx</name>
    <name evidence="10" type="ORF">DGYR_LOCUS7065</name>
</gene>
<feature type="transmembrane region" description="Helical" evidence="9">
    <location>
        <begin position="27"/>
        <end position="44"/>
    </location>
</feature>
<feature type="transmembrane region" description="Helical" evidence="9">
    <location>
        <begin position="178"/>
        <end position="198"/>
    </location>
</feature>
<evidence type="ECO:0000256" key="6">
    <source>
        <dbReference type="ARBA" id="ARBA00023065"/>
    </source>
</evidence>
<evidence type="ECO:0000256" key="9">
    <source>
        <dbReference type="RuleBase" id="RU010713"/>
    </source>
</evidence>
<comment type="caution">
    <text evidence="10">The sequence shown here is derived from an EMBL/GenBank/DDBJ whole genome shotgun (WGS) entry which is preliminary data.</text>
</comment>
<organism evidence="10 11">
    <name type="scientific">Dimorphilus gyrociliatus</name>
    <dbReference type="NCBI Taxonomy" id="2664684"/>
    <lineage>
        <taxon>Eukaryota</taxon>
        <taxon>Metazoa</taxon>
        <taxon>Spiralia</taxon>
        <taxon>Lophotrochozoa</taxon>
        <taxon>Annelida</taxon>
        <taxon>Polychaeta</taxon>
        <taxon>Polychaeta incertae sedis</taxon>
        <taxon>Dinophilidae</taxon>
        <taxon>Dimorphilus</taxon>
    </lineage>
</organism>
<keyword evidence="3" id="KW-1003">Cell membrane</keyword>
<evidence type="ECO:0000313" key="11">
    <source>
        <dbReference type="Proteomes" id="UP000549394"/>
    </source>
</evidence>
<evidence type="ECO:0000256" key="4">
    <source>
        <dbReference type="ARBA" id="ARBA00022692"/>
    </source>
</evidence>
<keyword evidence="7 9" id="KW-0472">Membrane</keyword>
<sequence>MVARRFHFSIFNFSKDDGIVDKLSRKYTVIIFILASLFVVYIQVSGKGIQCRFPSQFTNSHEQHGQAACLYTDSYYFRSDSAIPTKHGNKKTINNYFKWFSLILLLQAFVSYSPSIVWKCFYRVYGTNLDQIVNSAENLAYTEENDTRKKKLQIISSKVLQKNSSLLPTVYGFVRKMYLLNGIGQMVLFGMMFNWGIFKHRYQKIANDYNLTMNEYFPRSITCEYNVRMLSRIHRHILECRLAINEWNFIIFHILWVWLLFVSVITFLASVQQFFRYITNNDRFLRENLKSKLRGSLDIRDFKRYLCRDGEFILKIISENSEDVVTSEIICQIWDNYASIKEVEKDFSAELIQGQYA</sequence>
<dbReference type="PRINTS" id="PR01262">
    <property type="entry name" value="INNEXIN"/>
</dbReference>
<keyword evidence="11" id="KW-1185">Reference proteome</keyword>
<comment type="function">
    <text evidence="9">Structural component of the gap junctions.</text>
</comment>
<accession>A0A7I8VT70</accession>
<dbReference type="AlphaFoldDB" id="A0A7I8VT70"/>
<reference evidence="10 11" key="1">
    <citation type="submission" date="2020-08" db="EMBL/GenBank/DDBJ databases">
        <authorList>
            <person name="Hejnol A."/>
        </authorList>
    </citation>
    <scope>NUCLEOTIDE SEQUENCE [LARGE SCALE GENOMIC DNA]</scope>
</reference>
<keyword evidence="2 9" id="KW-0813">Transport</keyword>